<evidence type="ECO:0000313" key="2">
    <source>
        <dbReference type="Proteomes" id="UP000236604"/>
    </source>
</evidence>
<gene>
    <name evidence="1" type="ORF">X927_10395</name>
</gene>
<keyword evidence="2" id="KW-1185">Reference proteome</keyword>
<accession>A0A2K1P564</accession>
<dbReference type="Proteomes" id="UP000236604">
    <property type="component" value="Unassembled WGS sequence"/>
</dbReference>
<reference evidence="1 2" key="1">
    <citation type="submission" date="2013-12" db="EMBL/GenBank/DDBJ databases">
        <title>Comparative genomics of Petrotoga isolates.</title>
        <authorList>
            <person name="Nesbo C.L."/>
            <person name="Charchuk R."/>
            <person name="Chow K."/>
        </authorList>
    </citation>
    <scope>NUCLEOTIDE SEQUENCE [LARGE SCALE GENOMIC DNA]</scope>
    <source>
        <strain evidence="1 2">DSM 14811</strain>
    </source>
</reference>
<protein>
    <submittedName>
        <fullName evidence="1">Uncharacterized protein</fullName>
    </submittedName>
</protein>
<dbReference type="AlphaFoldDB" id="A0A2K1P564"/>
<evidence type="ECO:0000313" key="1">
    <source>
        <dbReference type="EMBL" id="PNR97886.1"/>
    </source>
</evidence>
<proteinExistence type="predicted"/>
<sequence length="63" mass="7294">MGIGTKEQSPVCRSVQTMFLNDFDLEFGVFKWEPLTFGRRGAKTSFRLSKDSKFNKRKRKGGF</sequence>
<dbReference type="EMBL" id="AZRN01000036">
    <property type="protein sequence ID" value="PNR97886.1"/>
    <property type="molecule type" value="Genomic_DNA"/>
</dbReference>
<comment type="caution">
    <text evidence="1">The sequence shown here is derived from an EMBL/GenBank/DDBJ whole genome shotgun (WGS) entry which is preliminary data.</text>
</comment>
<organism evidence="1 2">
    <name type="scientific">Petrotoga mexicana DSM 14811</name>
    <dbReference type="NCBI Taxonomy" id="1122954"/>
    <lineage>
        <taxon>Bacteria</taxon>
        <taxon>Thermotogati</taxon>
        <taxon>Thermotogota</taxon>
        <taxon>Thermotogae</taxon>
        <taxon>Petrotogales</taxon>
        <taxon>Petrotogaceae</taxon>
        <taxon>Petrotoga</taxon>
    </lineage>
</organism>
<name>A0A2K1P564_9BACT</name>